<evidence type="ECO:0000256" key="7">
    <source>
        <dbReference type="ARBA" id="ARBA00022840"/>
    </source>
</evidence>
<proteinExistence type="inferred from homology"/>
<dbReference type="Proteomes" id="UP000319619">
    <property type="component" value="Unassembled WGS sequence"/>
</dbReference>
<dbReference type="InterPro" id="IPR005118">
    <property type="entry name" value="TRCF_C"/>
</dbReference>
<dbReference type="AlphaFoldDB" id="A0A532V3B4"/>
<keyword evidence="4 13" id="KW-0227">DNA damage</keyword>
<dbReference type="FunFam" id="3.40.50.300:FF:000546">
    <property type="entry name" value="Transcription-repair-coupling factor"/>
    <property type="match status" value="1"/>
</dbReference>
<dbReference type="Pfam" id="PF17757">
    <property type="entry name" value="UvrB_inter"/>
    <property type="match status" value="1"/>
</dbReference>
<evidence type="ECO:0000256" key="13">
    <source>
        <dbReference type="HAMAP-Rule" id="MF_00969"/>
    </source>
</evidence>
<evidence type="ECO:0000313" key="16">
    <source>
        <dbReference type="EMBL" id="TKJ41706.1"/>
    </source>
</evidence>
<evidence type="ECO:0000313" key="17">
    <source>
        <dbReference type="Proteomes" id="UP000319619"/>
    </source>
</evidence>
<dbReference type="InterPro" id="IPR001650">
    <property type="entry name" value="Helicase_C-like"/>
</dbReference>
<dbReference type="PROSITE" id="PS51192">
    <property type="entry name" value="HELICASE_ATP_BIND_1"/>
    <property type="match status" value="1"/>
</dbReference>
<dbReference type="InterPro" id="IPR027417">
    <property type="entry name" value="P-loop_NTPase"/>
</dbReference>
<comment type="similarity">
    <text evidence="10 13">In the N-terminal section; belongs to the UvrB family.</text>
</comment>
<dbReference type="EMBL" id="NJBN01000002">
    <property type="protein sequence ID" value="TKJ41706.1"/>
    <property type="molecule type" value="Genomic_DNA"/>
</dbReference>
<dbReference type="GO" id="GO:0006355">
    <property type="term" value="P:regulation of DNA-templated transcription"/>
    <property type="evidence" value="ECO:0007669"/>
    <property type="project" value="UniProtKB-UniRule"/>
</dbReference>
<dbReference type="GO" id="GO:0005524">
    <property type="term" value="F:ATP binding"/>
    <property type="evidence" value="ECO:0007669"/>
    <property type="project" value="UniProtKB-UniRule"/>
</dbReference>
<dbReference type="Gene3D" id="2.40.10.170">
    <property type="match status" value="1"/>
</dbReference>
<dbReference type="InterPro" id="IPR004576">
    <property type="entry name" value="Mfd"/>
</dbReference>
<dbReference type="GO" id="GO:0003684">
    <property type="term" value="F:damaged DNA binding"/>
    <property type="evidence" value="ECO:0007669"/>
    <property type="project" value="InterPro"/>
</dbReference>
<keyword evidence="2 13" id="KW-0963">Cytoplasm</keyword>
<dbReference type="SMART" id="SM00487">
    <property type="entry name" value="DEXDc"/>
    <property type="match status" value="1"/>
</dbReference>
<evidence type="ECO:0000256" key="11">
    <source>
        <dbReference type="ARBA" id="ARBA00061399"/>
    </source>
</evidence>
<dbReference type="PANTHER" id="PTHR47964:SF1">
    <property type="entry name" value="ATP-DEPENDENT DNA HELICASE HOMOLOG RECG, CHLOROPLASTIC"/>
    <property type="match status" value="1"/>
</dbReference>
<dbReference type="HAMAP" id="MF_00969">
    <property type="entry name" value="TRCF"/>
    <property type="match status" value="1"/>
</dbReference>
<comment type="caution">
    <text evidence="16">The sequence shown here is derived from an EMBL/GenBank/DDBJ whole genome shotgun (WGS) entry which is preliminary data.</text>
</comment>
<dbReference type="InterPro" id="IPR037235">
    <property type="entry name" value="TRCF-like_C_D7"/>
</dbReference>
<dbReference type="SUPFAM" id="SSF141259">
    <property type="entry name" value="CarD-like"/>
    <property type="match status" value="1"/>
</dbReference>
<evidence type="ECO:0000256" key="2">
    <source>
        <dbReference type="ARBA" id="ARBA00022490"/>
    </source>
</evidence>
<dbReference type="Gene3D" id="3.90.1150.50">
    <property type="entry name" value="Transcription-repair-coupling factor, D7 domain"/>
    <property type="match status" value="1"/>
</dbReference>
<name>A0A532V3B4_UNCL8</name>
<dbReference type="SMART" id="SM00490">
    <property type="entry name" value="HELICc"/>
    <property type="match status" value="1"/>
</dbReference>
<dbReference type="CDD" id="cd17991">
    <property type="entry name" value="DEXHc_TRCF"/>
    <property type="match status" value="1"/>
</dbReference>
<dbReference type="InterPro" id="IPR014001">
    <property type="entry name" value="Helicase_ATP-bd"/>
</dbReference>
<dbReference type="InterPro" id="IPR011545">
    <property type="entry name" value="DEAD/DEAH_box_helicase_dom"/>
</dbReference>
<evidence type="ECO:0000256" key="6">
    <source>
        <dbReference type="ARBA" id="ARBA00022806"/>
    </source>
</evidence>
<dbReference type="GO" id="GO:0005737">
    <property type="term" value="C:cytoplasm"/>
    <property type="evidence" value="ECO:0007669"/>
    <property type="project" value="UniProtKB-SubCell"/>
</dbReference>
<evidence type="ECO:0000256" key="3">
    <source>
        <dbReference type="ARBA" id="ARBA00022741"/>
    </source>
</evidence>
<dbReference type="Gene3D" id="3.40.50.11180">
    <property type="match status" value="1"/>
</dbReference>
<dbReference type="InterPro" id="IPR036101">
    <property type="entry name" value="CarD-like/TRCF_RID_sf"/>
</dbReference>
<evidence type="ECO:0000256" key="10">
    <source>
        <dbReference type="ARBA" id="ARBA00061104"/>
    </source>
</evidence>
<feature type="domain" description="Helicase ATP-binding" evidence="14">
    <location>
        <begin position="546"/>
        <end position="707"/>
    </location>
</feature>
<dbReference type="SMART" id="SM01058">
    <property type="entry name" value="CarD_TRCF"/>
    <property type="match status" value="1"/>
</dbReference>
<gene>
    <name evidence="13 16" type="primary">mfd</name>
    <name evidence="16" type="ORF">CEE37_03830</name>
</gene>
<evidence type="ECO:0000256" key="12">
    <source>
        <dbReference type="ARBA" id="ARBA00070128"/>
    </source>
</evidence>
<dbReference type="SUPFAM" id="SSF52540">
    <property type="entry name" value="P-loop containing nucleoside triphosphate hydrolases"/>
    <property type="match status" value="4"/>
</dbReference>
<dbReference type="NCBIfam" id="TIGR00580">
    <property type="entry name" value="mfd"/>
    <property type="match status" value="1"/>
</dbReference>
<dbReference type="PROSITE" id="PS51194">
    <property type="entry name" value="HELICASE_CTER"/>
    <property type="match status" value="1"/>
</dbReference>
<organism evidence="16 17">
    <name type="scientific">candidate division LCP-89 bacterium B3_LCP</name>
    <dbReference type="NCBI Taxonomy" id="2012998"/>
    <lineage>
        <taxon>Bacteria</taxon>
        <taxon>Pseudomonadati</taxon>
        <taxon>Bacteria division LCP-89</taxon>
    </lineage>
</organism>
<evidence type="ECO:0000259" key="15">
    <source>
        <dbReference type="PROSITE" id="PS51194"/>
    </source>
</evidence>
<dbReference type="GO" id="GO:0003678">
    <property type="term" value="F:DNA helicase activity"/>
    <property type="evidence" value="ECO:0007669"/>
    <property type="project" value="TreeGrafter"/>
</dbReference>
<comment type="similarity">
    <text evidence="11 13">In the C-terminal section; belongs to the helicase family. RecG subfamily.</text>
</comment>
<comment type="subcellular location">
    <subcellularLocation>
        <location evidence="1 13">Cytoplasm</location>
    </subcellularLocation>
</comment>
<keyword evidence="3 13" id="KW-0547">Nucleotide-binding</keyword>
<dbReference type="GO" id="GO:0000716">
    <property type="term" value="P:transcription-coupled nucleotide-excision repair, DNA damage recognition"/>
    <property type="evidence" value="ECO:0007669"/>
    <property type="project" value="UniProtKB-UniRule"/>
</dbReference>
<dbReference type="Gene3D" id="3.40.50.300">
    <property type="entry name" value="P-loop containing nucleotide triphosphate hydrolases"/>
    <property type="match status" value="2"/>
</dbReference>
<dbReference type="InterPro" id="IPR047112">
    <property type="entry name" value="RecG/Mfd"/>
</dbReference>
<sequence>MDLNVQQKPTAFMPVVDNFRESLYNYPPFASITPHILRNESTILKGVPGCLKAFIVSHIIKLKRRILWISPRNANREAALSDLIQLLSEDKVGFLPAPQAVDDITPFEARIFRTRALQNWTSSQPFALVTEPSSVWLKLLPSKQELDRIKIQLSQGSSPGRDSLIDRLLQAGYSRVDMAENRGEYAVRGHILDIFPYTHDTPLRIEFWGNRLESLRTFDPATQRTISHLEDTILFLSQANGVDAENLISYSTPDDVLLIEDPEDCRLLATQSSNEELWDKFCENQTTIYTNSPRQDLPKIDIQALPQADFGGKMGNLVDSFDQKSRRGSEILIACDSEGQLERLRDLISDKNVAQSPKYFVAHLSGGFHLPDGFPSLLTDHQIFKRPRRRRSYFRFRNFSPIQHADTLKQGDYVVHENFGIGRYLGLRTINVGGHVRECLQIEYRGRTTLYVRLELLKKLQKYSGREGFVPPLTRIGRGEWEKIRKKAQKAVDNLADDLIKLYALRASRTGYAHLQDGSLQLELEAAFEYEETPDQLKAISDVKSDMEKPNPMDRLVCGDVGYGKTEVALRAAFKAIVSGKQVGILVPTTLLAQQHFHGFTDRLRESAVEVEMLSRFRTKMQQQRILKKLSAGQVDILIGTHRMLSRDVKFNNLGLLIVDEEHRFGVRHKERLKKLRSEVDVLTLTATPIPRTLHMAMIGARDMSLINTAPQDRLPIETEIAPFSQELITEAILREIDRKGQIYFVHNRVQSIEVIKEMLERWLPEVRFVVAHGQMPEKQLEETMSAFLDNKYDCLVSTMIIESGLDLPNVNTMIINRADRFGLAQLYQLRGRIGRSNRQAYAYLLTSPKLPVSDPAYKRLDAIRYCSYLGAGFQLAMKDLEIRGAGEIFGAKQSGLIHSVGFDLYQKMLQDALTDLKEDSHIGISTETTQLPDFEPKIEFPLDAYLPTSYVEAPGQRVNLYRKLSSARNYSELDSIVREITDRYGTPPSLAKNLFDLVELKLGCLLNRFPKLEINRNKLLAEMEKQDGDDWHRRLNVIVEKLHGTDVEFSGNEPPEILLKWESEETWNKKVNQAKNLLRKLHDADLQK</sequence>
<dbReference type="Gene3D" id="3.30.2060.10">
    <property type="entry name" value="Penicillin-binding protein 1b domain"/>
    <property type="match status" value="1"/>
</dbReference>
<dbReference type="Pfam" id="PF02559">
    <property type="entry name" value="CarD_TRCF_RID"/>
    <property type="match status" value="1"/>
</dbReference>
<comment type="function">
    <text evidence="13">Couples transcription and DNA repair by recognizing RNA polymerase (RNAP) stalled at DNA lesions. Mediates ATP-dependent release of RNAP and its truncated transcript from the DNA, and recruitment of nucleotide excision repair machinery to the damaged site.</text>
</comment>
<dbReference type="Pfam" id="PF00271">
    <property type="entry name" value="Helicase_C"/>
    <property type="match status" value="1"/>
</dbReference>
<evidence type="ECO:0000259" key="14">
    <source>
        <dbReference type="PROSITE" id="PS51192"/>
    </source>
</evidence>
<dbReference type="EC" id="3.6.4.-" evidence="13"/>
<keyword evidence="7 13" id="KW-0067">ATP-binding</keyword>
<dbReference type="PANTHER" id="PTHR47964">
    <property type="entry name" value="ATP-DEPENDENT DNA HELICASE HOMOLOG RECG, CHLOROPLASTIC"/>
    <property type="match status" value="1"/>
</dbReference>
<dbReference type="InterPro" id="IPR041471">
    <property type="entry name" value="UvrB_inter"/>
</dbReference>
<keyword evidence="8 13" id="KW-0238">DNA-binding</keyword>
<dbReference type="GO" id="GO:0016787">
    <property type="term" value="F:hydrolase activity"/>
    <property type="evidence" value="ECO:0007669"/>
    <property type="project" value="UniProtKB-KW"/>
</dbReference>
<dbReference type="InterPro" id="IPR003711">
    <property type="entry name" value="CarD-like/TRCF_RID"/>
</dbReference>
<evidence type="ECO:0000256" key="5">
    <source>
        <dbReference type="ARBA" id="ARBA00022801"/>
    </source>
</evidence>
<evidence type="ECO:0000256" key="4">
    <source>
        <dbReference type="ARBA" id="ARBA00022763"/>
    </source>
</evidence>
<protein>
    <recommendedName>
        <fullName evidence="12 13">Transcription-repair-coupling factor</fullName>
        <shortName evidence="13">TRCF</shortName>
        <ecNumber evidence="13">3.6.4.-</ecNumber>
    </recommendedName>
</protein>
<keyword evidence="6" id="KW-0347">Helicase</keyword>
<accession>A0A532V3B4</accession>
<reference evidence="16 17" key="1">
    <citation type="submission" date="2017-06" db="EMBL/GenBank/DDBJ databases">
        <title>Novel microbial phyla capable of carbon fixation and sulfur reduction in deep-sea sediments.</title>
        <authorList>
            <person name="Huang J."/>
            <person name="Baker B."/>
            <person name="Wang Y."/>
        </authorList>
    </citation>
    <scope>NUCLEOTIDE SEQUENCE [LARGE SCALE GENOMIC DNA]</scope>
    <source>
        <strain evidence="16">B3_LCP</strain>
    </source>
</reference>
<keyword evidence="5 13" id="KW-0378">Hydrolase</keyword>
<dbReference type="SUPFAM" id="SSF143517">
    <property type="entry name" value="TRCF domain-like"/>
    <property type="match status" value="1"/>
</dbReference>
<keyword evidence="9 13" id="KW-0234">DNA repair</keyword>
<dbReference type="SMART" id="SM00982">
    <property type="entry name" value="TRCF"/>
    <property type="match status" value="1"/>
</dbReference>
<evidence type="ECO:0000256" key="9">
    <source>
        <dbReference type="ARBA" id="ARBA00023204"/>
    </source>
</evidence>
<feature type="domain" description="Helicase C-terminal" evidence="15">
    <location>
        <begin position="728"/>
        <end position="882"/>
    </location>
</feature>
<evidence type="ECO:0000256" key="1">
    <source>
        <dbReference type="ARBA" id="ARBA00004496"/>
    </source>
</evidence>
<evidence type="ECO:0000256" key="8">
    <source>
        <dbReference type="ARBA" id="ARBA00023125"/>
    </source>
</evidence>
<dbReference type="Pfam" id="PF00270">
    <property type="entry name" value="DEAD"/>
    <property type="match status" value="1"/>
</dbReference>
<dbReference type="Pfam" id="PF03461">
    <property type="entry name" value="TRCF"/>
    <property type="match status" value="1"/>
</dbReference>